<proteinExistence type="inferred from homology"/>
<comment type="subcellular location">
    <subcellularLocation>
        <location evidence="1">Membrane</location>
    </subcellularLocation>
</comment>
<dbReference type="InterPro" id="IPR006052">
    <property type="entry name" value="TNF_dom"/>
</dbReference>
<evidence type="ECO:0000256" key="1">
    <source>
        <dbReference type="ARBA" id="ARBA00004370"/>
    </source>
</evidence>
<dbReference type="InterPro" id="IPR008983">
    <property type="entry name" value="Tumour_necrosis_fac-like_dom"/>
</dbReference>
<dbReference type="SUPFAM" id="SSF49842">
    <property type="entry name" value="TNF-like"/>
    <property type="match status" value="1"/>
</dbReference>
<dbReference type="GO" id="GO:0016020">
    <property type="term" value="C:membrane"/>
    <property type="evidence" value="ECO:0007669"/>
    <property type="project" value="UniProtKB-SubCell"/>
</dbReference>
<accession>A0A9D4JDH2</accession>
<dbReference type="Pfam" id="PF00229">
    <property type="entry name" value="TNF"/>
    <property type="match status" value="1"/>
</dbReference>
<dbReference type="AlphaFoldDB" id="A0A9D4JDH2"/>
<evidence type="ECO:0000256" key="4">
    <source>
        <dbReference type="ARBA" id="ARBA00023136"/>
    </source>
</evidence>
<dbReference type="GO" id="GO:0005125">
    <property type="term" value="F:cytokine activity"/>
    <property type="evidence" value="ECO:0007669"/>
    <property type="project" value="UniProtKB-KW"/>
</dbReference>
<keyword evidence="5" id="KW-0812">Transmembrane</keyword>
<dbReference type="Gene3D" id="2.60.120.40">
    <property type="match status" value="1"/>
</dbReference>
<dbReference type="OrthoDB" id="6152797at2759"/>
<evidence type="ECO:0000313" key="8">
    <source>
        <dbReference type="Proteomes" id="UP000828390"/>
    </source>
</evidence>
<keyword evidence="3" id="KW-0202">Cytokine</keyword>
<dbReference type="GO" id="GO:0006955">
    <property type="term" value="P:immune response"/>
    <property type="evidence" value="ECO:0007669"/>
    <property type="project" value="InterPro"/>
</dbReference>
<keyword evidence="8" id="KW-1185">Reference proteome</keyword>
<reference evidence="7" key="2">
    <citation type="submission" date="2020-11" db="EMBL/GenBank/DDBJ databases">
        <authorList>
            <person name="McCartney M.A."/>
            <person name="Auch B."/>
            <person name="Kono T."/>
            <person name="Mallez S."/>
            <person name="Becker A."/>
            <person name="Gohl D.M."/>
            <person name="Silverstein K.A.T."/>
            <person name="Koren S."/>
            <person name="Bechman K.B."/>
            <person name="Herman A."/>
            <person name="Abrahante J.E."/>
            <person name="Garbe J."/>
        </authorList>
    </citation>
    <scope>NUCLEOTIDE SEQUENCE</scope>
    <source>
        <strain evidence="7">Duluth1</strain>
        <tissue evidence="7">Whole animal</tissue>
    </source>
</reference>
<evidence type="ECO:0000313" key="7">
    <source>
        <dbReference type="EMBL" id="KAH3804588.1"/>
    </source>
</evidence>
<dbReference type="SMART" id="SM00207">
    <property type="entry name" value="TNF"/>
    <property type="match status" value="1"/>
</dbReference>
<evidence type="ECO:0000256" key="3">
    <source>
        <dbReference type="ARBA" id="ARBA00022514"/>
    </source>
</evidence>
<protein>
    <recommendedName>
        <fullName evidence="6">THD domain-containing protein</fullName>
    </recommendedName>
</protein>
<reference evidence="7" key="1">
    <citation type="journal article" date="2019" name="bioRxiv">
        <title>The Genome of the Zebra Mussel, Dreissena polymorpha: A Resource for Invasive Species Research.</title>
        <authorList>
            <person name="McCartney M.A."/>
            <person name="Auch B."/>
            <person name="Kono T."/>
            <person name="Mallez S."/>
            <person name="Zhang Y."/>
            <person name="Obille A."/>
            <person name="Becker A."/>
            <person name="Abrahante J.E."/>
            <person name="Garbe J."/>
            <person name="Badalamenti J.P."/>
            <person name="Herman A."/>
            <person name="Mangelson H."/>
            <person name="Liachko I."/>
            <person name="Sullivan S."/>
            <person name="Sone E.D."/>
            <person name="Koren S."/>
            <person name="Silverstein K.A.T."/>
            <person name="Beckman K.B."/>
            <person name="Gohl D.M."/>
        </authorList>
    </citation>
    <scope>NUCLEOTIDE SEQUENCE</scope>
    <source>
        <strain evidence="7">Duluth1</strain>
        <tissue evidence="7">Whole animal</tissue>
    </source>
</reference>
<keyword evidence="5" id="KW-1133">Transmembrane helix</keyword>
<dbReference type="EMBL" id="JAIWYP010000006">
    <property type="protein sequence ID" value="KAH3804588.1"/>
    <property type="molecule type" value="Genomic_DNA"/>
</dbReference>
<dbReference type="Proteomes" id="UP000828390">
    <property type="component" value="Unassembled WGS sequence"/>
</dbReference>
<dbReference type="GO" id="GO:0005164">
    <property type="term" value="F:tumor necrosis factor receptor binding"/>
    <property type="evidence" value="ECO:0007669"/>
    <property type="project" value="InterPro"/>
</dbReference>
<dbReference type="GO" id="GO:0005615">
    <property type="term" value="C:extracellular space"/>
    <property type="evidence" value="ECO:0007669"/>
    <property type="project" value="UniProtKB-KW"/>
</dbReference>
<gene>
    <name evidence="7" type="ORF">DPMN_132875</name>
</gene>
<evidence type="ECO:0000259" key="6">
    <source>
        <dbReference type="PROSITE" id="PS50049"/>
    </source>
</evidence>
<evidence type="ECO:0000256" key="2">
    <source>
        <dbReference type="ARBA" id="ARBA00008670"/>
    </source>
</evidence>
<name>A0A9D4JDH2_DREPO</name>
<feature type="domain" description="THD" evidence="6">
    <location>
        <begin position="219"/>
        <end position="376"/>
    </location>
</feature>
<sequence length="377" mass="41911">MSTAPKELYFDNTWGTTGSSMEAHNYQELKKPTCTGRCHFKTLNCQEVFDNEQRTNKNTTGFKDRNAVRASKLRATTCIICTSVAFIVCCVAALIAISMTIRQQKTIEELQTTTENLRNRLAQLEGNAKLCLPCAELSLSPFPEGTPEVSELLKHYDNGQQICCAKTVNQTSIFLNLFAKRKQLEKCAQDAINAENRPSGNCSSSGSPNIPTGNAFSNVSAHMLAGPQHSNLSSDGRIRNWSVGPVAPGTHLTNIKLSSDNHSVVIAESGRYFLYSQVSFLIYYNPETPLDSRSPAQSLFHSVFRYNFIYPLGDEELLRSDVTQCWEQKKDYGRYTSYVGASVPLNKGDLIYVKVSKIGFLSREEPGLTYFGLFKIG</sequence>
<keyword evidence="4 5" id="KW-0472">Membrane</keyword>
<dbReference type="PANTHER" id="PTHR11471:SF13">
    <property type="entry name" value="TNF FAMILY PROFILE DOMAIN-CONTAINING PROTEIN"/>
    <property type="match status" value="1"/>
</dbReference>
<dbReference type="PANTHER" id="PTHR11471">
    <property type="entry name" value="TUMOR NECROSIS FACTOR FAMILY MEMBER"/>
    <property type="match status" value="1"/>
</dbReference>
<comment type="caution">
    <text evidence="7">The sequence shown here is derived from an EMBL/GenBank/DDBJ whole genome shotgun (WGS) entry which is preliminary data.</text>
</comment>
<comment type="similarity">
    <text evidence="2">Belongs to the tumor necrosis factor family.</text>
</comment>
<evidence type="ECO:0000256" key="5">
    <source>
        <dbReference type="SAM" id="Phobius"/>
    </source>
</evidence>
<feature type="transmembrane region" description="Helical" evidence="5">
    <location>
        <begin position="73"/>
        <end position="97"/>
    </location>
</feature>
<organism evidence="7 8">
    <name type="scientific">Dreissena polymorpha</name>
    <name type="common">Zebra mussel</name>
    <name type="synonym">Mytilus polymorpha</name>
    <dbReference type="NCBI Taxonomy" id="45954"/>
    <lineage>
        <taxon>Eukaryota</taxon>
        <taxon>Metazoa</taxon>
        <taxon>Spiralia</taxon>
        <taxon>Lophotrochozoa</taxon>
        <taxon>Mollusca</taxon>
        <taxon>Bivalvia</taxon>
        <taxon>Autobranchia</taxon>
        <taxon>Heteroconchia</taxon>
        <taxon>Euheterodonta</taxon>
        <taxon>Imparidentia</taxon>
        <taxon>Neoheterodontei</taxon>
        <taxon>Myida</taxon>
        <taxon>Dreissenoidea</taxon>
        <taxon>Dreissenidae</taxon>
        <taxon>Dreissena</taxon>
    </lineage>
</organism>
<dbReference type="PROSITE" id="PS50049">
    <property type="entry name" value="THD_2"/>
    <property type="match status" value="1"/>
</dbReference>